<feature type="chain" id="PRO_5016369397" evidence="1">
    <location>
        <begin position="20"/>
        <end position="119"/>
    </location>
</feature>
<dbReference type="Proteomes" id="UP000269883">
    <property type="component" value="Chromosome"/>
</dbReference>
<gene>
    <name evidence="2" type="ORF">DFE_2832</name>
</gene>
<dbReference type="AlphaFoldDB" id="A0A2Z6B292"/>
<dbReference type="EMBL" id="AP017378">
    <property type="protein sequence ID" value="BBD09558.1"/>
    <property type="molecule type" value="Genomic_DNA"/>
</dbReference>
<name>A0A2Z6B292_9BACT</name>
<proteinExistence type="predicted"/>
<accession>A0A2Z6B292</accession>
<evidence type="ECO:0000256" key="1">
    <source>
        <dbReference type="SAM" id="SignalP"/>
    </source>
</evidence>
<keyword evidence="3" id="KW-1185">Reference proteome</keyword>
<evidence type="ECO:0000313" key="3">
    <source>
        <dbReference type="Proteomes" id="UP000269883"/>
    </source>
</evidence>
<feature type="signal peptide" evidence="1">
    <location>
        <begin position="1"/>
        <end position="19"/>
    </location>
</feature>
<dbReference type="RefSeq" id="WP_126380592.1">
    <property type="nucleotide sequence ID" value="NZ_AP017378.1"/>
</dbReference>
<reference evidence="2 3" key="1">
    <citation type="journal article" date="2018" name="Sci. Adv.">
        <title>Multi-heme cytochromes provide a pathway for survival in energy-limited environments.</title>
        <authorList>
            <person name="Deng X."/>
            <person name="Dohmae N."/>
            <person name="Nealson K.H."/>
            <person name="Hashimoto K."/>
            <person name="Okamoto A."/>
        </authorList>
    </citation>
    <scope>NUCLEOTIDE SEQUENCE [LARGE SCALE GENOMIC DNA]</scope>
    <source>
        <strain evidence="2 3">IS5</strain>
    </source>
</reference>
<keyword evidence="1" id="KW-0732">Signal</keyword>
<sequence length="119" mass="13330">MPTVFFVLLLCSLALPVWAGELVVDNFSEQETCCVTFETWRMGTVETRTVCAEPQRRERFGDGLAAIGKIKGYCQGMEKTVDSSIQPDVRFLPEGIYSPLSSYRVEMNPEGQITVSEIK</sequence>
<organism evidence="2 3">
    <name type="scientific">Desulfovibrio ferrophilus</name>
    <dbReference type="NCBI Taxonomy" id="241368"/>
    <lineage>
        <taxon>Bacteria</taxon>
        <taxon>Pseudomonadati</taxon>
        <taxon>Thermodesulfobacteriota</taxon>
        <taxon>Desulfovibrionia</taxon>
        <taxon>Desulfovibrionales</taxon>
        <taxon>Desulfovibrionaceae</taxon>
        <taxon>Desulfovibrio</taxon>
    </lineage>
</organism>
<dbReference type="KEGG" id="dfl:DFE_2832"/>
<evidence type="ECO:0000313" key="2">
    <source>
        <dbReference type="EMBL" id="BBD09558.1"/>
    </source>
</evidence>
<protein>
    <submittedName>
        <fullName evidence="2">HET domain protein pin-c3</fullName>
    </submittedName>
</protein>